<dbReference type="EMBL" id="AGBM01000001">
    <property type="protein sequence ID" value="EJL01619.1"/>
    <property type="molecule type" value="Genomic_DNA"/>
</dbReference>
<comment type="caution">
    <text evidence="1">The sequence shown here is derived from an EMBL/GenBank/DDBJ whole genome shotgun (WGS) entry which is preliminary data.</text>
</comment>
<name>J2Y4A9_PSEFQ</name>
<dbReference type="AlphaFoldDB" id="J2Y4A9"/>
<dbReference type="RefSeq" id="WP_003180878.1">
    <property type="nucleotide sequence ID" value="NZ_CM001558.1"/>
</dbReference>
<proteinExistence type="predicted"/>
<sequence>MDVDKPVIRGRVKNPVNIEGPIPAYSAGAQRRVILSNFRMFNTVPRHGVAKCLVDSFFVAALKGHMRAVYRIAKKYAERHQYQPEAELAPERIVHAELPLGSPDAR</sequence>
<protein>
    <submittedName>
        <fullName evidence="1">Uncharacterized protein</fullName>
    </submittedName>
</protein>
<dbReference type="HOGENOM" id="CLU_2220889_0_0_6"/>
<evidence type="ECO:0000313" key="1">
    <source>
        <dbReference type="EMBL" id="EJL01619.1"/>
    </source>
</evidence>
<accession>J2Y4A9</accession>
<organism evidence="1">
    <name type="scientific">Pseudomonas fluorescens (strain Q2-87)</name>
    <dbReference type="NCBI Taxonomy" id="1038922"/>
    <lineage>
        <taxon>Bacteria</taxon>
        <taxon>Pseudomonadati</taxon>
        <taxon>Pseudomonadota</taxon>
        <taxon>Gammaproteobacteria</taxon>
        <taxon>Pseudomonadales</taxon>
        <taxon>Pseudomonadaceae</taxon>
        <taxon>Pseudomonas</taxon>
    </lineage>
</organism>
<gene>
    <name evidence="1" type="ORF">PflQ2_2305</name>
</gene>
<reference evidence="1" key="1">
    <citation type="journal article" date="2012" name="PLoS Genet.">
        <title>Comparative Genomics of Plant-Associated Pseudomonas spp.: Insights into Diversity and Inheritance of Traits Involved in Multitrophic Interactions.</title>
        <authorList>
            <person name="Loper J.E."/>
            <person name="Hassan K.A."/>
            <person name="Mavrodi D.V."/>
            <person name="Davis E.W.II."/>
            <person name="Lim C.K."/>
            <person name="Shaffer B.T."/>
            <person name="Elbourne L.D."/>
            <person name="Stockwell V.O."/>
            <person name="Hartney S.L."/>
            <person name="Breakwell K."/>
            <person name="Henkels M.D."/>
            <person name="Tetu S.G."/>
            <person name="Rangel L.I."/>
            <person name="Kidarsa T.A."/>
            <person name="Wilson N.L."/>
            <person name="van de Mortel J.E."/>
            <person name="Song C."/>
            <person name="Blumhagen R."/>
            <person name="Radune D."/>
            <person name="Hostetler J.B."/>
            <person name="Brinkac L.M."/>
            <person name="Durkin A.S."/>
            <person name="Kluepfel D.A."/>
            <person name="Wechter W.P."/>
            <person name="Anderson A.J."/>
            <person name="Kim Y.C."/>
            <person name="Pierson L.S.III."/>
            <person name="Pierson E.A."/>
            <person name="Lindow S.E."/>
            <person name="Kobayashi D.Y."/>
            <person name="Raaijmakers J.M."/>
            <person name="Weller D.M."/>
            <person name="Thomashow L.S."/>
            <person name="Allen A.E."/>
            <person name="Paulsen I.T."/>
        </authorList>
    </citation>
    <scope>NUCLEOTIDE SEQUENCE [LARGE SCALE GENOMIC DNA]</scope>
    <source>
        <strain evidence="1">Q2-87</strain>
    </source>
</reference>
<dbReference type="Proteomes" id="UP000007289">
    <property type="component" value="Chromosome"/>
</dbReference>